<dbReference type="EMBL" id="AM422018">
    <property type="protein sequence ID" value="CAM11874.1"/>
    <property type="molecule type" value="Genomic_DNA"/>
</dbReference>
<dbReference type="InterPro" id="IPR035684">
    <property type="entry name" value="ArgRS_core"/>
</dbReference>
<dbReference type="PANTHER" id="PTHR11956:SF5">
    <property type="entry name" value="ARGININE--TRNA LIGASE, CYTOPLASMIC"/>
    <property type="match status" value="1"/>
</dbReference>
<feature type="coiled-coil region" evidence="11">
    <location>
        <begin position="197"/>
        <end position="224"/>
    </location>
</feature>
<dbReference type="GO" id="GO:0005524">
    <property type="term" value="F:ATP binding"/>
    <property type="evidence" value="ECO:0007669"/>
    <property type="project" value="UniProtKB-KW"/>
</dbReference>
<evidence type="ECO:0000256" key="9">
    <source>
        <dbReference type="NCBIfam" id="TIGR00456"/>
    </source>
</evidence>
<dbReference type="SMART" id="SM00836">
    <property type="entry name" value="DALR_1"/>
    <property type="match status" value="1"/>
</dbReference>
<evidence type="ECO:0000256" key="4">
    <source>
        <dbReference type="ARBA" id="ARBA00022741"/>
    </source>
</evidence>
<dbReference type="SUPFAM" id="SSF47323">
    <property type="entry name" value="Anticodon-binding domain of a subclass of class I aminoacyl-tRNA synthetases"/>
    <property type="match status" value="1"/>
</dbReference>
<dbReference type="Pfam" id="PF00750">
    <property type="entry name" value="tRNA-synt_1d"/>
    <property type="match status" value="1"/>
</dbReference>
<evidence type="ECO:0000256" key="11">
    <source>
        <dbReference type="SAM" id="Coils"/>
    </source>
</evidence>
<evidence type="ECO:0000256" key="6">
    <source>
        <dbReference type="ARBA" id="ARBA00022917"/>
    </source>
</evidence>
<dbReference type="InterPro" id="IPR001278">
    <property type="entry name" value="Arg-tRNA-ligase"/>
</dbReference>
<dbReference type="Gene3D" id="1.10.730.10">
    <property type="entry name" value="Isoleucyl-tRNA Synthetase, Domain 1"/>
    <property type="match status" value="1"/>
</dbReference>
<dbReference type="AlphaFoldDB" id="B1VAA1"/>
<dbReference type="PRINTS" id="PR01038">
    <property type="entry name" value="TRNASYNTHARG"/>
</dbReference>
<evidence type="ECO:0000256" key="5">
    <source>
        <dbReference type="ARBA" id="ARBA00022840"/>
    </source>
</evidence>
<keyword evidence="7 10" id="KW-0030">Aminoacyl-tRNA synthetase</keyword>
<evidence type="ECO:0000313" key="15">
    <source>
        <dbReference type="Proteomes" id="UP000008323"/>
    </source>
</evidence>
<dbReference type="FunFam" id="3.40.50.620:FF:000116">
    <property type="entry name" value="Arginine--tRNA ligase"/>
    <property type="match status" value="1"/>
</dbReference>
<dbReference type="Gene3D" id="3.40.50.620">
    <property type="entry name" value="HUPs"/>
    <property type="match status" value="1"/>
</dbReference>
<dbReference type="KEGG" id="pal:PA0540"/>
<evidence type="ECO:0000256" key="3">
    <source>
        <dbReference type="ARBA" id="ARBA00022598"/>
    </source>
</evidence>
<comment type="catalytic activity">
    <reaction evidence="8">
        <text>tRNA(Arg) + L-arginine + ATP = L-arginyl-tRNA(Arg) + AMP + diphosphate</text>
        <dbReference type="Rhea" id="RHEA:20301"/>
        <dbReference type="Rhea" id="RHEA-COMP:9658"/>
        <dbReference type="Rhea" id="RHEA-COMP:9673"/>
        <dbReference type="ChEBI" id="CHEBI:30616"/>
        <dbReference type="ChEBI" id="CHEBI:32682"/>
        <dbReference type="ChEBI" id="CHEBI:33019"/>
        <dbReference type="ChEBI" id="CHEBI:78442"/>
        <dbReference type="ChEBI" id="CHEBI:78513"/>
        <dbReference type="ChEBI" id="CHEBI:456215"/>
        <dbReference type="EC" id="6.1.1.19"/>
    </reaction>
</comment>
<dbReference type="Gene3D" id="3.30.1360.70">
    <property type="entry name" value="Arginyl tRNA synthetase N-terminal domain"/>
    <property type="match status" value="1"/>
</dbReference>
<dbReference type="InterPro" id="IPR005148">
    <property type="entry name" value="Arg-tRNA-synth_N"/>
</dbReference>
<evidence type="ECO:0000256" key="2">
    <source>
        <dbReference type="ARBA" id="ARBA00012837"/>
    </source>
</evidence>
<dbReference type="GO" id="GO:0004814">
    <property type="term" value="F:arginine-tRNA ligase activity"/>
    <property type="evidence" value="ECO:0007669"/>
    <property type="project" value="UniProtKB-UniRule"/>
</dbReference>
<dbReference type="Pfam" id="PF05746">
    <property type="entry name" value="DALR_1"/>
    <property type="match status" value="1"/>
</dbReference>
<dbReference type="NCBIfam" id="TIGR00456">
    <property type="entry name" value="argS"/>
    <property type="match status" value="1"/>
</dbReference>
<evidence type="ECO:0000256" key="8">
    <source>
        <dbReference type="ARBA" id="ARBA00049339"/>
    </source>
</evidence>
<dbReference type="SUPFAM" id="SSF52374">
    <property type="entry name" value="Nucleotidylyl transferase"/>
    <property type="match status" value="1"/>
</dbReference>
<dbReference type="SMART" id="SM01016">
    <property type="entry name" value="Arg_tRNA_synt_N"/>
    <property type="match status" value="1"/>
</dbReference>
<keyword evidence="3 10" id="KW-0436">Ligase</keyword>
<dbReference type="GO" id="GO:0005737">
    <property type="term" value="C:cytoplasm"/>
    <property type="evidence" value="ECO:0007669"/>
    <property type="project" value="UniProtKB-UniRule"/>
</dbReference>
<dbReference type="InterPro" id="IPR008909">
    <property type="entry name" value="DALR_anticod-bd"/>
</dbReference>
<keyword evidence="5 10" id="KW-0067">ATP-binding</keyword>
<evidence type="ECO:0000313" key="14">
    <source>
        <dbReference type="EMBL" id="CAM11874.1"/>
    </source>
</evidence>
<feature type="domain" description="DALR anticodon binding" evidence="12">
    <location>
        <begin position="443"/>
        <end position="557"/>
    </location>
</feature>
<dbReference type="GO" id="GO:0006420">
    <property type="term" value="P:arginyl-tRNA aminoacylation"/>
    <property type="evidence" value="ECO:0007669"/>
    <property type="project" value="UniProtKB-UniRule"/>
</dbReference>
<dbReference type="InterPro" id="IPR009080">
    <property type="entry name" value="tRNAsynth_Ia_anticodon-bd"/>
</dbReference>
<reference evidence="14 15" key="1">
    <citation type="journal article" date="2008" name="J. Bacteriol.">
        <title>Comparative genome analysis of 'Candidatus Phytoplasma australiense' (subgroup tuf-Australia I; rp-A) and 'Ca. Phytoplasma asteris' strains OY-M and AY-WB.</title>
        <authorList>
            <person name="Tran-Nguyen L.T."/>
            <person name="Kube M."/>
            <person name="Schneider B."/>
            <person name="Reinhardt R."/>
            <person name="Gibb K.S."/>
        </authorList>
    </citation>
    <scope>NUCLEOTIDE SEQUENCE [LARGE SCALE GENOMIC DNA]</scope>
</reference>
<name>B1VAA1_PHYAS</name>
<keyword evidence="4 10" id="KW-0547">Nucleotide-binding</keyword>
<dbReference type="Proteomes" id="UP000008323">
    <property type="component" value="Chromosome"/>
</dbReference>
<organism evidence="14 15">
    <name type="scientific">Phytoplasma australiense</name>
    <dbReference type="NCBI Taxonomy" id="59748"/>
    <lineage>
        <taxon>Bacteria</taxon>
        <taxon>Bacillati</taxon>
        <taxon>Mycoplasmatota</taxon>
        <taxon>Mollicutes</taxon>
        <taxon>Acholeplasmatales</taxon>
        <taxon>Acholeplasmataceae</taxon>
        <taxon>Candidatus Phytoplasma</taxon>
        <taxon>16SrXII (Stolbur group)</taxon>
    </lineage>
</organism>
<evidence type="ECO:0000259" key="12">
    <source>
        <dbReference type="SMART" id="SM00836"/>
    </source>
</evidence>
<comment type="similarity">
    <text evidence="1 10">Belongs to the class-I aminoacyl-tRNA synthetase family.</text>
</comment>
<dbReference type="Pfam" id="PF03485">
    <property type="entry name" value="Arg_tRNA_synt_N"/>
    <property type="match status" value="1"/>
</dbReference>
<dbReference type="eggNOG" id="COG0018">
    <property type="taxonomic scope" value="Bacteria"/>
</dbReference>
<evidence type="ECO:0000259" key="13">
    <source>
        <dbReference type="SMART" id="SM01016"/>
    </source>
</evidence>
<evidence type="ECO:0000256" key="1">
    <source>
        <dbReference type="ARBA" id="ARBA00005594"/>
    </source>
</evidence>
<evidence type="ECO:0000256" key="10">
    <source>
        <dbReference type="RuleBase" id="RU363038"/>
    </source>
</evidence>
<sequence>MTLENIKIKIEKTLKKLLNEDVFLQEQVNNYDFDFSLPLFAYAKKQKLNPALIFKNIEKELIKTEEIEEIMFLNGFLNIKLKRKLVAKNILLEINRLQSNYGDQPNKNKTVVIDYSSPNIAKNFSVGHLRSTVLGNALKNIYQKLGFKVIGINHLGDWGTQFGKMIVAYQKWGQKEKILKDPINELQKLYLLFHQKAEENQTLNDEANEAFLQLEKKNKEYLELWKYFRDVSLNEFCKIYKILGVSFDYFLGESFYNDQIKELLEELHQKKLLKQEEKMLLIELDQLPPGLIQKTNGSTLYLTRDLATLKYRYKTYNCQTILYVVGNEQKLYFKQLDQIIKKMGYHDVTIENINFGLVLMDGKKISTRHHKFTTLMDVINQATNLAEKIIQEKNPSLTNIKETAQKIAVGAIIFNDLKNDRHLDIDFNLENILQFKGQTAPYLQYTAARLNSLLKKEKIDFQLIDENIYQQNHYFALIKLLSQFPWILEKSQKEKMPSILSRHLIKITQNVNGLYAQERILSHDKIIKNTNLLLIKAVLIVIKESLRILGIPFLESM</sequence>
<dbReference type="SUPFAM" id="SSF55190">
    <property type="entry name" value="Arginyl-tRNA synthetase (ArgRS), N-terminal 'additional' domain"/>
    <property type="match status" value="1"/>
</dbReference>
<evidence type="ECO:0000256" key="7">
    <source>
        <dbReference type="ARBA" id="ARBA00023146"/>
    </source>
</evidence>
<keyword evidence="11" id="KW-0175">Coiled coil</keyword>
<gene>
    <name evidence="14" type="primary">argS</name>
    <name evidence="14" type="ordered locus">PA0540</name>
</gene>
<dbReference type="EC" id="6.1.1.19" evidence="2 9"/>
<protein>
    <recommendedName>
        <fullName evidence="2 9">Arginine--tRNA ligase</fullName>
        <ecNumber evidence="2 9">6.1.1.19</ecNumber>
    </recommendedName>
</protein>
<keyword evidence="6 10" id="KW-0648">Protein biosynthesis</keyword>
<feature type="domain" description="Arginyl tRNA synthetase N-terminal" evidence="13">
    <location>
        <begin position="4"/>
        <end position="81"/>
    </location>
</feature>
<accession>B1VAA1</accession>
<dbReference type="InterPro" id="IPR036695">
    <property type="entry name" value="Arg-tRNA-synth_N_sf"/>
</dbReference>
<proteinExistence type="inferred from homology"/>
<dbReference type="InterPro" id="IPR014729">
    <property type="entry name" value="Rossmann-like_a/b/a_fold"/>
</dbReference>
<dbReference type="PANTHER" id="PTHR11956">
    <property type="entry name" value="ARGINYL-TRNA SYNTHETASE"/>
    <property type="match status" value="1"/>
</dbReference>
<dbReference type="STRING" id="59748.PA0540"/>